<organism evidence="8 9">
    <name type="scientific">Emericellopsis atlantica</name>
    <dbReference type="NCBI Taxonomy" id="2614577"/>
    <lineage>
        <taxon>Eukaryota</taxon>
        <taxon>Fungi</taxon>
        <taxon>Dikarya</taxon>
        <taxon>Ascomycota</taxon>
        <taxon>Pezizomycotina</taxon>
        <taxon>Sordariomycetes</taxon>
        <taxon>Hypocreomycetidae</taxon>
        <taxon>Hypocreales</taxon>
        <taxon>Bionectriaceae</taxon>
        <taxon>Emericellopsis</taxon>
    </lineage>
</organism>
<keyword evidence="9" id="KW-1185">Reference proteome</keyword>
<dbReference type="Proteomes" id="UP000887229">
    <property type="component" value="Unassembled WGS sequence"/>
</dbReference>
<dbReference type="CDD" id="cd08047">
    <property type="entry name" value="TAF7"/>
    <property type="match status" value="1"/>
</dbReference>
<evidence type="ECO:0000256" key="1">
    <source>
        <dbReference type="ARBA" id="ARBA00004123"/>
    </source>
</evidence>
<feature type="compositionally biased region" description="Acidic residues" evidence="6">
    <location>
        <begin position="376"/>
        <end position="389"/>
    </location>
</feature>
<dbReference type="GO" id="GO:0016251">
    <property type="term" value="F:RNA polymerase II general transcription initiation factor activity"/>
    <property type="evidence" value="ECO:0007669"/>
    <property type="project" value="TreeGrafter"/>
</dbReference>
<dbReference type="PANTHER" id="PTHR12228">
    <property type="entry name" value="TRANSCRIPTION INITIATION FACTOR TFIID 55 KD SUBUNIT-RELATED"/>
    <property type="match status" value="1"/>
</dbReference>
<feature type="region of interest" description="Disordered" evidence="6">
    <location>
        <begin position="343"/>
        <end position="472"/>
    </location>
</feature>
<feature type="compositionally biased region" description="Low complexity" evidence="6">
    <location>
        <begin position="59"/>
        <end position="68"/>
    </location>
</feature>
<dbReference type="GO" id="GO:0005669">
    <property type="term" value="C:transcription factor TFIID complex"/>
    <property type="evidence" value="ECO:0007669"/>
    <property type="project" value="InterPro"/>
</dbReference>
<dbReference type="GeneID" id="70292657"/>
<feature type="compositionally biased region" description="Acidic residues" evidence="6">
    <location>
        <begin position="343"/>
        <end position="363"/>
    </location>
</feature>
<evidence type="ECO:0000256" key="3">
    <source>
        <dbReference type="ARBA" id="ARBA00023015"/>
    </source>
</evidence>
<reference evidence="8" key="1">
    <citation type="journal article" date="2021" name="IMA Fungus">
        <title>Genomic characterization of three marine fungi, including Emericellopsis atlantica sp. nov. with signatures of a generalist lifestyle and marine biomass degradation.</title>
        <authorList>
            <person name="Hagestad O.C."/>
            <person name="Hou L."/>
            <person name="Andersen J.H."/>
            <person name="Hansen E.H."/>
            <person name="Altermark B."/>
            <person name="Li C."/>
            <person name="Kuhnert E."/>
            <person name="Cox R.J."/>
            <person name="Crous P.W."/>
            <person name="Spatafora J.W."/>
            <person name="Lail K."/>
            <person name="Amirebrahimi M."/>
            <person name="Lipzen A."/>
            <person name="Pangilinan J."/>
            <person name="Andreopoulos W."/>
            <person name="Hayes R.D."/>
            <person name="Ng V."/>
            <person name="Grigoriev I.V."/>
            <person name="Jackson S.A."/>
            <person name="Sutton T.D.S."/>
            <person name="Dobson A.D.W."/>
            <person name="Rama T."/>
        </authorList>
    </citation>
    <scope>NUCLEOTIDE SEQUENCE</scope>
    <source>
        <strain evidence="8">TS7</strain>
    </source>
</reference>
<feature type="compositionally biased region" description="Acidic residues" evidence="6">
    <location>
        <begin position="435"/>
        <end position="461"/>
    </location>
</feature>
<comment type="subcellular location">
    <subcellularLocation>
        <location evidence="1">Nucleus</location>
    </subcellularLocation>
</comment>
<evidence type="ECO:0000256" key="6">
    <source>
        <dbReference type="SAM" id="MobiDB-lite"/>
    </source>
</evidence>
<evidence type="ECO:0000256" key="2">
    <source>
        <dbReference type="ARBA" id="ARBA00009368"/>
    </source>
</evidence>
<comment type="caution">
    <text evidence="8">The sequence shown here is derived from an EMBL/GenBank/DDBJ whole genome shotgun (WGS) entry which is preliminary data.</text>
</comment>
<evidence type="ECO:0000313" key="9">
    <source>
        <dbReference type="Proteomes" id="UP000887229"/>
    </source>
</evidence>
<feature type="domain" description="TAFII55 protein conserved region" evidence="7">
    <location>
        <begin position="171"/>
        <end position="333"/>
    </location>
</feature>
<dbReference type="Pfam" id="PF04658">
    <property type="entry name" value="TAFII55_N"/>
    <property type="match status" value="1"/>
</dbReference>
<dbReference type="InterPro" id="IPR006751">
    <property type="entry name" value="TAFII55_prot_cons_reg"/>
</dbReference>
<feature type="compositionally biased region" description="Basic and acidic residues" evidence="6">
    <location>
        <begin position="462"/>
        <end position="472"/>
    </location>
</feature>
<comment type="similarity">
    <text evidence="2">Belongs to the TAF7 family.</text>
</comment>
<evidence type="ECO:0000313" key="8">
    <source>
        <dbReference type="EMBL" id="KAG9249866.1"/>
    </source>
</evidence>
<evidence type="ECO:0000256" key="5">
    <source>
        <dbReference type="ARBA" id="ARBA00023242"/>
    </source>
</evidence>
<keyword evidence="4" id="KW-0804">Transcription</keyword>
<accession>A0A9P7ZDE5</accession>
<proteinExistence type="inferred from homology"/>
<protein>
    <submittedName>
        <fullName evidence="8">Transcription initiation factor tfiid 55 kd subunit</fullName>
    </submittedName>
</protein>
<feature type="compositionally biased region" description="Low complexity" evidence="6">
    <location>
        <begin position="390"/>
        <end position="401"/>
    </location>
</feature>
<feature type="compositionally biased region" description="Acidic residues" evidence="6">
    <location>
        <begin position="101"/>
        <end position="114"/>
    </location>
</feature>
<keyword evidence="5" id="KW-0539">Nucleus</keyword>
<dbReference type="InterPro" id="IPR037817">
    <property type="entry name" value="TAF7"/>
</dbReference>
<feature type="region of interest" description="Disordered" evidence="6">
    <location>
        <begin position="1"/>
        <end position="165"/>
    </location>
</feature>
<evidence type="ECO:0000259" key="7">
    <source>
        <dbReference type="SMART" id="SM01370"/>
    </source>
</evidence>
<keyword evidence="3" id="KW-0805">Transcription regulation</keyword>
<feature type="compositionally biased region" description="Low complexity" evidence="6">
    <location>
        <begin position="25"/>
        <end position="39"/>
    </location>
</feature>
<dbReference type="GO" id="GO:0051123">
    <property type="term" value="P:RNA polymerase II preinitiation complex assembly"/>
    <property type="evidence" value="ECO:0007669"/>
    <property type="project" value="TreeGrafter"/>
</dbReference>
<dbReference type="AlphaFoldDB" id="A0A9P7ZDE5"/>
<dbReference type="RefSeq" id="XP_046113790.1">
    <property type="nucleotide sequence ID" value="XM_046261754.1"/>
</dbReference>
<feature type="compositionally biased region" description="Basic residues" evidence="6">
    <location>
        <begin position="120"/>
        <end position="130"/>
    </location>
</feature>
<evidence type="ECO:0000256" key="4">
    <source>
        <dbReference type="ARBA" id="ARBA00023163"/>
    </source>
</evidence>
<dbReference type="PANTHER" id="PTHR12228:SF0">
    <property type="entry name" value="TATA-BOX BINDING PROTEIN ASSOCIATED FACTOR 7"/>
    <property type="match status" value="1"/>
</dbReference>
<sequence length="525" mass="57759">MSEPSQGAPAKPRLKLNVSRSGSFVTDPAASTPAVATPSGDGTRKVKLKVTSSQPPTPAAVAAPVAQPDLPPPPPPAKTKAGRQPKPTQKLVDSKKRPHEDDDDDDDEDDDDDAPMAHHASTRIKIRHTPKSTPRGGPTQLVVRPRGRAPPRPPGDGYDSEASDRELDPHIEEQIVLRMLPGEHCDYIRWCMENGKMGIPRASGGADIQMKFFEEETRRAMITVKGQPYAAVLVDLPTITEAMKSWDRKNFLKSADICQMIYVYAPVANEEEARTRALPALVTEQKFKWPHGLTPPMHDCVHRRFAKMVSREQIEDKEAYVSRLMAEDAKAKKISYEYVDVDDLVSGDEDEDEDMDAEGEVDDSMGYFNQPMDGVFGDDDDDGDLEADLEAAFANEDLAADTPATGAEGITPMPATQIDTPGSAMGPHAVQQSIEDGESEEDADDDDDDDDEDDEDMDDDERAERDELEGVKDIIADMNKQLAAKQADLEKQTNAILRQRLQKQIGQLKSEIELKMSSIGMEADE</sequence>
<dbReference type="OrthoDB" id="153872at2759"/>
<gene>
    <name evidence="8" type="ORF">F5Z01DRAFT_630871</name>
</gene>
<dbReference type="SMART" id="SM01370">
    <property type="entry name" value="TAFII55_N"/>
    <property type="match status" value="1"/>
</dbReference>
<dbReference type="EMBL" id="MU251289">
    <property type="protein sequence ID" value="KAG9249866.1"/>
    <property type="molecule type" value="Genomic_DNA"/>
</dbReference>
<name>A0A9P7ZDE5_9HYPO</name>